<dbReference type="GO" id="GO:0000976">
    <property type="term" value="F:transcription cis-regulatory region binding"/>
    <property type="evidence" value="ECO:0007669"/>
    <property type="project" value="TreeGrafter"/>
</dbReference>
<evidence type="ECO:0000313" key="5">
    <source>
        <dbReference type="EMBL" id="GGH89096.1"/>
    </source>
</evidence>
<dbReference type="InterPro" id="IPR000843">
    <property type="entry name" value="HTH_LacI"/>
</dbReference>
<protein>
    <submittedName>
        <fullName evidence="5">Putative HTH-type transcriptional regulator MsmR</fullName>
    </submittedName>
</protein>
<feature type="domain" description="HTH lacI-type" evidence="4">
    <location>
        <begin position="2"/>
        <end position="47"/>
    </location>
</feature>
<dbReference type="Pfam" id="PF13377">
    <property type="entry name" value="Peripla_BP_3"/>
    <property type="match status" value="1"/>
</dbReference>
<keyword evidence="6" id="KW-1185">Reference proteome</keyword>
<dbReference type="Pfam" id="PF00356">
    <property type="entry name" value="LacI"/>
    <property type="match status" value="1"/>
</dbReference>
<dbReference type="SUPFAM" id="SSF47413">
    <property type="entry name" value="lambda repressor-like DNA-binding domains"/>
    <property type="match status" value="1"/>
</dbReference>
<evidence type="ECO:0000256" key="2">
    <source>
        <dbReference type="ARBA" id="ARBA00023125"/>
    </source>
</evidence>
<dbReference type="GO" id="GO:0003700">
    <property type="term" value="F:DNA-binding transcription factor activity"/>
    <property type="evidence" value="ECO:0007669"/>
    <property type="project" value="TreeGrafter"/>
</dbReference>
<dbReference type="InterPro" id="IPR010982">
    <property type="entry name" value="Lambda_DNA-bd_dom_sf"/>
</dbReference>
<keyword evidence="2" id="KW-0238">DNA-binding</keyword>
<reference evidence="5" key="1">
    <citation type="journal article" date="2014" name="Int. J. Syst. Evol. Microbiol.">
        <title>Complete genome sequence of Corynebacterium casei LMG S-19264T (=DSM 44701T), isolated from a smear-ripened cheese.</title>
        <authorList>
            <consortium name="US DOE Joint Genome Institute (JGI-PGF)"/>
            <person name="Walter F."/>
            <person name="Albersmeier A."/>
            <person name="Kalinowski J."/>
            <person name="Ruckert C."/>
        </authorList>
    </citation>
    <scope>NUCLEOTIDE SEQUENCE</scope>
    <source>
        <strain evidence="5">CGMCC 1.12777</strain>
    </source>
</reference>
<sequence>MATIREIAKKAKVSPSTVSRVLNNDQTLSVAQNTRERIYRIAEELHYNTLKSRKRKINNKNITEPKIGIIIWCSYEEEIEDPYFLSIRKGIESACSKMGIMVNKLIRLNDENTFQINDLDGLIIIGKVSSNTLLQVKNELDHVVVINDSPDINFFDSVVIDFESATKNVLELLISLGHNNIGFIGGKEYEANSKNETKELRLETYKKFMQEIKGKEVIDHDIYRGEFSMSEGYKLMKKAISKGHLPTSFFIASDSMAIGALRALQESGLHVPKDVSIVGFNDIQVASFTNPPLTTIKVFTEKMGEIAVKLLLDKWQGRDFPLKVVVPTRLMIRESCRVLGSVDS</sequence>
<organism evidence="5 6">
    <name type="scientific">Pullulanibacillus pueri</name>
    <dbReference type="NCBI Taxonomy" id="1437324"/>
    <lineage>
        <taxon>Bacteria</taxon>
        <taxon>Bacillati</taxon>
        <taxon>Bacillota</taxon>
        <taxon>Bacilli</taxon>
        <taxon>Bacillales</taxon>
        <taxon>Sporolactobacillaceae</taxon>
        <taxon>Pullulanibacillus</taxon>
    </lineage>
</organism>
<dbReference type="SUPFAM" id="SSF53822">
    <property type="entry name" value="Periplasmic binding protein-like I"/>
    <property type="match status" value="1"/>
</dbReference>
<comment type="caution">
    <text evidence="5">The sequence shown here is derived from an EMBL/GenBank/DDBJ whole genome shotgun (WGS) entry which is preliminary data.</text>
</comment>
<dbReference type="AlphaFoldDB" id="A0A8J3A3H3"/>
<dbReference type="EMBL" id="BMFV01000068">
    <property type="protein sequence ID" value="GGH89096.1"/>
    <property type="molecule type" value="Genomic_DNA"/>
</dbReference>
<keyword evidence="1" id="KW-0805">Transcription regulation</keyword>
<evidence type="ECO:0000313" key="6">
    <source>
        <dbReference type="Proteomes" id="UP000656813"/>
    </source>
</evidence>
<dbReference type="SMART" id="SM00354">
    <property type="entry name" value="HTH_LACI"/>
    <property type="match status" value="1"/>
</dbReference>
<keyword evidence="3" id="KW-0804">Transcription</keyword>
<proteinExistence type="predicted"/>
<dbReference type="Gene3D" id="1.10.260.40">
    <property type="entry name" value="lambda repressor-like DNA-binding domains"/>
    <property type="match status" value="1"/>
</dbReference>
<name>A0A8J3A3H3_9BACL</name>
<dbReference type="PROSITE" id="PS50932">
    <property type="entry name" value="HTH_LACI_2"/>
    <property type="match status" value="1"/>
</dbReference>
<evidence type="ECO:0000256" key="1">
    <source>
        <dbReference type="ARBA" id="ARBA00023015"/>
    </source>
</evidence>
<dbReference type="CDD" id="cd01544">
    <property type="entry name" value="PBP1_GalR"/>
    <property type="match status" value="1"/>
</dbReference>
<accession>A0A8J3A3H3</accession>
<dbReference type="InterPro" id="IPR028082">
    <property type="entry name" value="Peripla_BP_I"/>
</dbReference>
<gene>
    <name evidence="5" type="primary">msmR</name>
    <name evidence="5" type="ORF">GCM10007096_42910</name>
</gene>
<dbReference type="RefSeq" id="WP_188499444.1">
    <property type="nucleotide sequence ID" value="NZ_BMFV01000068.1"/>
</dbReference>
<dbReference type="Gene3D" id="3.40.50.2300">
    <property type="match status" value="2"/>
</dbReference>
<dbReference type="InterPro" id="IPR046335">
    <property type="entry name" value="LacI/GalR-like_sensor"/>
</dbReference>
<reference evidence="5" key="2">
    <citation type="submission" date="2020-09" db="EMBL/GenBank/DDBJ databases">
        <authorList>
            <person name="Sun Q."/>
            <person name="Zhou Y."/>
        </authorList>
    </citation>
    <scope>NUCLEOTIDE SEQUENCE</scope>
    <source>
        <strain evidence="5">CGMCC 1.12777</strain>
    </source>
</reference>
<dbReference type="PANTHER" id="PTHR30146:SF149">
    <property type="entry name" value="HTH-TYPE TRANSCRIPTIONAL REGULATOR EBGR"/>
    <property type="match status" value="1"/>
</dbReference>
<dbReference type="PANTHER" id="PTHR30146">
    <property type="entry name" value="LACI-RELATED TRANSCRIPTIONAL REPRESSOR"/>
    <property type="match status" value="1"/>
</dbReference>
<dbReference type="Proteomes" id="UP000656813">
    <property type="component" value="Unassembled WGS sequence"/>
</dbReference>
<evidence type="ECO:0000256" key="3">
    <source>
        <dbReference type="ARBA" id="ARBA00023163"/>
    </source>
</evidence>
<dbReference type="CDD" id="cd01392">
    <property type="entry name" value="HTH_LacI"/>
    <property type="match status" value="1"/>
</dbReference>
<dbReference type="PROSITE" id="PS00356">
    <property type="entry name" value="HTH_LACI_1"/>
    <property type="match status" value="1"/>
</dbReference>
<evidence type="ECO:0000259" key="4">
    <source>
        <dbReference type="PROSITE" id="PS50932"/>
    </source>
</evidence>